<feature type="compositionally biased region" description="Polar residues" evidence="1">
    <location>
        <begin position="303"/>
        <end position="313"/>
    </location>
</feature>
<dbReference type="AlphaFoldDB" id="A0A3P3Z0P9"/>
<evidence type="ECO:0000256" key="1">
    <source>
        <dbReference type="SAM" id="MobiDB-lite"/>
    </source>
</evidence>
<feature type="region of interest" description="Disordered" evidence="1">
    <location>
        <begin position="503"/>
        <end position="539"/>
    </location>
</feature>
<dbReference type="EMBL" id="LS997611">
    <property type="protein sequence ID" value="SYZ63778.1"/>
    <property type="molecule type" value="Genomic_DNA"/>
</dbReference>
<name>A0A3P3Z0P9_LEIBR</name>
<feature type="region of interest" description="Disordered" evidence="1">
    <location>
        <begin position="207"/>
        <end position="232"/>
    </location>
</feature>
<feature type="compositionally biased region" description="Low complexity" evidence="1">
    <location>
        <begin position="84"/>
        <end position="107"/>
    </location>
</feature>
<feature type="region of interest" description="Disordered" evidence="1">
    <location>
        <begin position="806"/>
        <end position="830"/>
    </location>
</feature>
<feature type="compositionally biased region" description="Low complexity" evidence="1">
    <location>
        <begin position="811"/>
        <end position="824"/>
    </location>
</feature>
<feature type="region of interest" description="Disordered" evidence="1">
    <location>
        <begin position="303"/>
        <end position="379"/>
    </location>
</feature>
<feature type="compositionally biased region" description="Low complexity" evidence="1">
    <location>
        <begin position="26"/>
        <end position="42"/>
    </location>
</feature>
<feature type="compositionally biased region" description="Low complexity" evidence="1">
    <location>
        <begin position="526"/>
        <end position="538"/>
    </location>
</feature>
<gene>
    <name evidence="2" type="ORF">LBRM2904_12.0840</name>
</gene>
<feature type="region of interest" description="Disordered" evidence="1">
    <location>
        <begin position="142"/>
        <end position="171"/>
    </location>
</feature>
<evidence type="ECO:0000313" key="2">
    <source>
        <dbReference type="EMBL" id="SYZ63778.1"/>
    </source>
</evidence>
<organism evidence="2 3">
    <name type="scientific">Leishmania braziliensis MHOM/BR/75/M2904</name>
    <dbReference type="NCBI Taxonomy" id="420245"/>
    <lineage>
        <taxon>Eukaryota</taxon>
        <taxon>Discoba</taxon>
        <taxon>Euglenozoa</taxon>
        <taxon>Kinetoplastea</taxon>
        <taxon>Metakinetoplastina</taxon>
        <taxon>Trypanosomatida</taxon>
        <taxon>Trypanosomatidae</taxon>
        <taxon>Leishmaniinae</taxon>
        <taxon>Leishmania</taxon>
        <taxon>Leishmania braziliensis species complex</taxon>
    </lineage>
</organism>
<protein>
    <submittedName>
        <fullName evidence="2">Hypothetical_protein</fullName>
    </submittedName>
</protein>
<feature type="compositionally biased region" description="Low complexity" evidence="1">
    <location>
        <begin position="326"/>
        <end position="356"/>
    </location>
</feature>
<feature type="region of interest" description="Disordered" evidence="1">
    <location>
        <begin position="81"/>
        <end position="107"/>
    </location>
</feature>
<feature type="region of interest" description="Disordered" evidence="1">
    <location>
        <begin position="691"/>
        <end position="725"/>
    </location>
</feature>
<accession>A0A3P3Z0P9</accession>
<feature type="region of interest" description="Disordered" evidence="1">
    <location>
        <begin position="572"/>
        <end position="593"/>
    </location>
</feature>
<sequence>MRHPYATSAPLYGAGDDAEHNEPNVASPSSDAASPAATATPSPEEHTEGNTTCPAASSCVLEKQALCDSAAVIHGSHQDDVATAVSHSPDVSSPSSSSSAAGSSMPQSWLPSRSSSCCSATSSSFISGTDCSSCPPDSTNLVADGPGALKSGHHQERRHRHHRHNPPLHCSGDRHVAHGCAVNDPFTTAPRRVQTSEHTRFTSILASGGRCGDSAESGAAPAGPRGRVDGGSSRIQDVAWWRSSTVAANITIGAVSPASCDVHPYYALPSPTSPLPHQQRGADFYRGCRDVAAAQRYSTPSPLLTTASGTLIASPTPLPPTHPRRSSSAQSRASNTVSTHTSGGTTHTSGGTTHTSKSLFASKGGGGNRGLARHAETDGGVPLQPSCSACCVARPTRCKTLRRSFSFTSGVPSATTPGYEALPLSLHRAASPLSSVNAATGALRTLLTGERQHERTASLASSVHSASSSVRPSVPLPPSHVGLASNMMAAMWVDLPLSQTGSRCATPLNNNGDAYPPPRRRRTTPRRCSGPPSPGTSTLAASVASSFDGGGYMSSVAGGASGSTRRTLVTVGTQTESDAGTAKGGGTPPSLSRRLYSRSLSGSYATDVSGGRHYSDAAHQYNFDCPLESEGVAAITATSVSSTSAEVSPRSLLASAAEMHLDNVVDHAALGAEAVGRVQQHIAVGDVVATAPHAPESLPTEATTKADDPSEGGSPSNAPAKPPGTTYVYQTLRVDAPPLRGGTKMAAVSVSAPGSSAAEMWSPERALMFPTTSSLPTLHVPLQTGSVLAASLQPQEGVLPAVGIPSPTPKASSSAEVAGESSLTTGGGEGYHGAVKGMTSVDCGATASLAKDGGPSAPQPVATSASDDVWRLRAELAEMRLQYEHVVQQLRHMQERSVAAGSANSSIAVAALEAGHPTAKEAVLSTTSTSLPAGSASSCLSSVFIPNHSGIAESPAVDSASFVSSSSEGNATDAATTLDHVREALQRTRKRTTH</sequence>
<evidence type="ECO:0000313" key="3">
    <source>
        <dbReference type="Proteomes" id="UP000319462"/>
    </source>
</evidence>
<dbReference type="Proteomes" id="UP000319462">
    <property type="component" value="Chromosome 12"/>
</dbReference>
<feature type="compositionally biased region" description="Polar residues" evidence="1">
    <location>
        <begin position="503"/>
        <end position="512"/>
    </location>
</feature>
<feature type="region of interest" description="Disordered" evidence="1">
    <location>
        <begin position="1"/>
        <end position="53"/>
    </location>
</feature>
<feature type="compositionally biased region" description="Basic residues" evidence="1">
    <location>
        <begin position="151"/>
        <end position="166"/>
    </location>
</feature>
<reference evidence="2 3" key="1">
    <citation type="submission" date="2018-09" db="EMBL/GenBank/DDBJ databases">
        <authorList>
            <person name="Peiro R."/>
            <person name="Begona"/>
            <person name="Cbmso G."/>
            <person name="Lopez M."/>
            <person name="Gonzalez S."/>
        </authorList>
    </citation>
    <scope>NUCLEOTIDE SEQUENCE [LARGE SCALE GENOMIC DNA]</scope>
</reference>
<proteinExistence type="predicted"/>